<accession>A0A6I6JDI7</accession>
<evidence type="ECO:0000256" key="2">
    <source>
        <dbReference type="ARBA" id="ARBA00022643"/>
    </source>
</evidence>
<dbReference type="Proteomes" id="UP000428328">
    <property type="component" value="Chromosome"/>
</dbReference>
<keyword evidence="5" id="KW-1185">Reference proteome</keyword>
<organism evidence="4 5">
    <name type="scientific">Pseudodesulfovibrio cashew</name>
    <dbReference type="NCBI Taxonomy" id="2678688"/>
    <lineage>
        <taxon>Bacteria</taxon>
        <taxon>Pseudomonadati</taxon>
        <taxon>Thermodesulfobacteriota</taxon>
        <taxon>Desulfovibrionia</taxon>
        <taxon>Desulfovibrionales</taxon>
        <taxon>Desulfovibrionaceae</taxon>
    </lineage>
</organism>
<dbReference type="InterPro" id="IPR051796">
    <property type="entry name" value="ISF_SsuE-like"/>
</dbReference>
<dbReference type="GO" id="GO:0016491">
    <property type="term" value="F:oxidoreductase activity"/>
    <property type="evidence" value="ECO:0007669"/>
    <property type="project" value="InterPro"/>
</dbReference>
<gene>
    <name evidence="4" type="ORF">GM415_03470</name>
</gene>
<dbReference type="SUPFAM" id="SSF52218">
    <property type="entry name" value="Flavoproteins"/>
    <property type="match status" value="1"/>
</dbReference>
<evidence type="ECO:0000256" key="1">
    <source>
        <dbReference type="ARBA" id="ARBA00022630"/>
    </source>
</evidence>
<keyword evidence="1" id="KW-0285">Flavoprotein</keyword>
<evidence type="ECO:0000259" key="3">
    <source>
        <dbReference type="Pfam" id="PF03358"/>
    </source>
</evidence>
<dbReference type="Pfam" id="PF03358">
    <property type="entry name" value="FMN_red"/>
    <property type="match status" value="1"/>
</dbReference>
<dbReference type="PANTHER" id="PTHR43278:SF2">
    <property type="entry name" value="IRON-SULFUR FLAVOPROTEIN"/>
    <property type="match status" value="1"/>
</dbReference>
<name>A0A6I6JDI7_9BACT</name>
<sequence>MKILAFNGSPRRGKWNTATMLENALEGARSAGAETELINLYKLDFKGCSSCFACKRKDRKETGVCVLRDDLQPVLEQVREADGLLLGTPVYYGAETSTMRAFMERLQFPYLNYENYAESHFPRKIPTGLIYTMNVNKELAESMGYPAVFERARNYLAMHFGSCELLEANYTTQYDDYAKYEANAPGEDKAAYRAAHFEDDCRKAYELGVRLASGIPADK</sequence>
<dbReference type="KEGG" id="psel:GM415_03470"/>
<evidence type="ECO:0000313" key="4">
    <source>
        <dbReference type="EMBL" id="QGY39219.1"/>
    </source>
</evidence>
<dbReference type="InterPro" id="IPR005025">
    <property type="entry name" value="FMN_Rdtase-like_dom"/>
</dbReference>
<feature type="domain" description="NADPH-dependent FMN reductase-like" evidence="3">
    <location>
        <begin position="1"/>
        <end position="116"/>
    </location>
</feature>
<dbReference type="PANTHER" id="PTHR43278">
    <property type="entry name" value="NAD(P)H-DEPENDENT FMN-CONTAINING OXIDOREDUCTASE YWQN-RELATED"/>
    <property type="match status" value="1"/>
</dbReference>
<proteinExistence type="predicted"/>
<keyword evidence="2" id="KW-0288">FMN</keyword>
<dbReference type="EMBL" id="CP046400">
    <property type="protein sequence ID" value="QGY39219.1"/>
    <property type="molecule type" value="Genomic_DNA"/>
</dbReference>
<dbReference type="RefSeq" id="WP_158946444.1">
    <property type="nucleotide sequence ID" value="NZ_CP046400.1"/>
</dbReference>
<dbReference type="InterPro" id="IPR029039">
    <property type="entry name" value="Flavoprotein-like_sf"/>
</dbReference>
<protein>
    <submittedName>
        <fullName evidence="4">Flavodoxin family protein</fullName>
    </submittedName>
</protein>
<dbReference type="AlphaFoldDB" id="A0A6I6JDI7"/>
<dbReference type="Gene3D" id="3.40.50.360">
    <property type="match status" value="1"/>
</dbReference>
<reference evidence="4 5" key="1">
    <citation type="submission" date="2019-11" db="EMBL/GenBank/DDBJ databases">
        <authorList>
            <person name="Zheng R.K."/>
            <person name="Sun C.M."/>
        </authorList>
    </citation>
    <scope>NUCLEOTIDE SEQUENCE [LARGE SCALE GENOMIC DNA]</scope>
    <source>
        <strain evidence="4 5">SRB007</strain>
    </source>
</reference>
<evidence type="ECO:0000313" key="5">
    <source>
        <dbReference type="Proteomes" id="UP000428328"/>
    </source>
</evidence>